<organism evidence="6 7">
    <name type="scientific">candidate division KSB3 bacterium</name>
    <dbReference type="NCBI Taxonomy" id="2044937"/>
    <lineage>
        <taxon>Bacteria</taxon>
        <taxon>candidate division KSB3</taxon>
    </lineage>
</organism>
<dbReference type="InterPro" id="IPR051816">
    <property type="entry name" value="Glycosyl_Hydrolase_31"/>
</dbReference>
<proteinExistence type="inferred from homology"/>
<dbReference type="AlphaFoldDB" id="A0A9D5JV20"/>
<evidence type="ECO:0000256" key="1">
    <source>
        <dbReference type="ARBA" id="ARBA00007806"/>
    </source>
</evidence>
<dbReference type="InterPro" id="IPR033403">
    <property type="entry name" value="DUF5110"/>
</dbReference>
<evidence type="ECO:0000259" key="4">
    <source>
        <dbReference type="Pfam" id="PF17137"/>
    </source>
</evidence>
<accession>A0A9D5JV20</accession>
<dbReference type="SUPFAM" id="SSF51011">
    <property type="entry name" value="Glycosyl hydrolase domain"/>
    <property type="match status" value="1"/>
</dbReference>
<dbReference type="Gene3D" id="2.60.40.1180">
    <property type="entry name" value="Golgi alpha-mannosidase II"/>
    <property type="match status" value="2"/>
</dbReference>
<dbReference type="PANTHER" id="PTHR43863">
    <property type="entry name" value="HYDROLASE, PUTATIVE (AFU_ORTHOLOGUE AFUA_1G03140)-RELATED"/>
    <property type="match status" value="1"/>
</dbReference>
<dbReference type="PANTHER" id="PTHR43863:SF2">
    <property type="entry name" value="MALTASE-GLUCOAMYLASE"/>
    <property type="match status" value="1"/>
</dbReference>
<dbReference type="Pfam" id="PF21365">
    <property type="entry name" value="Glyco_hydro_31_3rd"/>
    <property type="match status" value="1"/>
</dbReference>
<evidence type="ECO:0000259" key="3">
    <source>
        <dbReference type="Pfam" id="PF01055"/>
    </source>
</evidence>
<sequence length="827" mass="95938">MNYVEHHFKLNVAPAADPQAMVHAPHVRVTVLTPRLIRLEYSAKDCFDDQPTLTFWNRHLPVPEFEVVKSETSLEIRTEYLHLRYQIGQEGFTPRNLTIDVQSLHTTWRPGDWKTDENLRGTIRTLDDLDGWHPLDEGLMSRTGWSVIDDSATPVLTDEGWFAPRDHASDEAYQDLYFFGYGHAYKACLQDYCRIAGRVPLIPRWILGNWWSRYYAYTDEELKALMEEFERREIPLAVCIIDMDWHLVDNPYTRGWTGYTWNRECFPQAEEFIEWLHQKGLRTSLNLHPADGVHPHEAQYQDMAEFMGIDPSTERGIPFDIADPKFAYAYFHILHHPYERMGIDFWWLDWQQGTSTSIPGLDPLFALNHLHFYDSGRDPAKRPFIFSRWGGYGSHRYPIGFSGDSVVSWDSLSFQPYFTATAANVGYGWWSHDIGGHFHGTEDPELYTRWVQFGVFSPILRLHCTNNPAHERRPWGYSQEVLEITREAMQLRHALIPYLYTMAWRNSTTALPLVQPMYYDYPECDAAYNCPNQYLFGTELMAAPFTVPQDEVLHLARQVIWFPEGDWFDFFSGEYYEGNRWRAIYGRLDDIPVFAKAGAIVPLGPKVGWGGLDNPTQLDVVIFPGANNRFDLYEDDGETQQYTQGNYALTTFTQTWQPQRLELAIQPVQGATTHIPLPRNYTFYLRGIIAPEDLHVSVNAIPREVASRYDTERETLIIGPVTLAPDEELVLVCMTTAPNLLSRRDRTYQTCWELINTMTLESYSKGLLLTNLEHIIRDIGKIRHLKMREMIQAQRLFEVDAAIARAVIEIITKRELFSHVPHNADRA</sequence>
<keyword evidence="2" id="KW-0326">Glycosidase</keyword>
<evidence type="ECO:0000313" key="6">
    <source>
        <dbReference type="EMBL" id="MBD3324797.1"/>
    </source>
</evidence>
<evidence type="ECO:0000313" key="7">
    <source>
        <dbReference type="Proteomes" id="UP000649604"/>
    </source>
</evidence>
<feature type="domain" description="Glycosyl hydrolase family 31 C-terminal" evidence="5">
    <location>
        <begin position="511"/>
        <end position="601"/>
    </location>
</feature>
<dbReference type="EMBL" id="WJJP01000300">
    <property type="protein sequence ID" value="MBD3324797.1"/>
    <property type="molecule type" value="Genomic_DNA"/>
</dbReference>
<keyword evidence="2" id="KW-0378">Hydrolase</keyword>
<dbReference type="InterPro" id="IPR013780">
    <property type="entry name" value="Glyco_hydro_b"/>
</dbReference>
<evidence type="ECO:0000256" key="2">
    <source>
        <dbReference type="RuleBase" id="RU361185"/>
    </source>
</evidence>
<feature type="domain" description="Glycoside hydrolase family 31 TIM barrel" evidence="3">
    <location>
        <begin position="200"/>
        <end position="502"/>
    </location>
</feature>
<dbReference type="Pfam" id="PF01055">
    <property type="entry name" value="Glyco_hydro_31_2nd"/>
    <property type="match status" value="1"/>
</dbReference>
<comment type="similarity">
    <text evidence="1 2">Belongs to the glycosyl hydrolase 31 family.</text>
</comment>
<dbReference type="InterPro" id="IPR017853">
    <property type="entry name" value="GH"/>
</dbReference>
<gene>
    <name evidence="6" type="ORF">GF339_09450</name>
</gene>
<protein>
    <submittedName>
        <fullName evidence="6">DUF5110 domain-containing protein</fullName>
    </submittedName>
</protein>
<name>A0A9D5JV20_9BACT</name>
<dbReference type="GO" id="GO:0004553">
    <property type="term" value="F:hydrolase activity, hydrolyzing O-glycosyl compounds"/>
    <property type="evidence" value="ECO:0007669"/>
    <property type="project" value="InterPro"/>
</dbReference>
<reference evidence="6" key="1">
    <citation type="submission" date="2019-11" db="EMBL/GenBank/DDBJ databases">
        <title>Microbial mats filling the niche in hypersaline microbial mats.</title>
        <authorList>
            <person name="Wong H.L."/>
            <person name="Macleod F.I."/>
            <person name="White R.A. III"/>
            <person name="Burns B.P."/>
        </authorList>
    </citation>
    <scope>NUCLEOTIDE SEQUENCE</scope>
    <source>
        <strain evidence="6">Rbin_158</strain>
    </source>
</reference>
<evidence type="ECO:0000259" key="5">
    <source>
        <dbReference type="Pfam" id="PF21365"/>
    </source>
</evidence>
<dbReference type="InterPro" id="IPR048395">
    <property type="entry name" value="Glyco_hydro_31_C"/>
</dbReference>
<dbReference type="InterPro" id="IPR000322">
    <property type="entry name" value="Glyco_hydro_31_TIM"/>
</dbReference>
<dbReference type="Proteomes" id="UP000649604">
    <property type="component" value="Unassembled WGS sequence"/>
</dbReference>
<feature type="domain" description="DUF5110" evidence="4">
    <location>
        <begin position="618"/>
        <end position="687"/>
    </location>
</feature>
<dbReference type="GO" id="GO:0005975">
    <property type="term" value="P:carbohydrate metabolic process"/>
    <property type="evidence" value="ECO:0007669"/>
    <property type="project" value="InterPro"/>
</dbReference>
<dbReference type="CDD" id="cd06595">
    <property type="entry name" value="GH31_u1"/>
    <property type="match status" value="1"/>
</dbReference>
<dbReference type="Gene3D" id="3.20.20.80">
    <property type="entry name" value="Glycosidases"/>
    <property type="match status" value="1"/>
</dbReference>
<comment type="caution">
    <text evidence="6">The sequence shown here is derived from an EMBL/GenBank/DDBJ whole genome shotgun (WGS) entry which is preliminary data.</text>
</comment>
<dbReference type="SUPFAM" id="SSF51445">
    <property type="entry name" value="(Trans)glycosidases"/>
    <property type="match status" value="1"/>
</dbReference>
<dbReference type="Pfam" id="PF17137">
    <property type="entry name" value="DUF5110"/>
    <property type="match status" value="1"/>
</dbReference>